<reference evidence="2" key="1">
    <citation type="submission" date="2023-06" db="EMBL/GenBank/DDBJ databases">
        <title>Genome-scale phylogeny and comparative genomics of the fungal order Sordariales.</title>
        <authorList>
            <consortium name="Lawrence Berkeley National Laboratory"/>
            <person name="Hensen N."/>
            <person name="Bonometti L."/>
            <person name="Westerberg I."/>
            <person name="Brannstrom I.O."/>
            <person name="Guillou S."/>
            <person name="Cros-Aarteil S."/>
            <person name="Calhoun S."/>
            <person name="Haridas S."/>
            <person name="Kuo A."/>
            <person name="Mondo S."/>
            <person name="Pangilinan J."/>
            <person name="Riley R."/>
            <person name="Labutti K."/>
            <person name="Andreopoulos B."/>
            <person name="Lipzen A."/>
            <person name="Chen C."/>
            <person name="Yanf M."/>
            <person name="Daum C."/>
            <person name="Ng V."/>
            <person name="Clum A."/>
            <person name="Steindorff A."/>
            <person name="Ohm R."/>
            <person name="Martin F."/>
            <person name="Silar P."/>
            <person name="Natvig D."/>
            <person name="Lalanne C."/>
            <person name="Gautier V."/>
            <person name="Ament-Velasquez S.L."/>
            <person name="Kruys A."/>
            <person name="Hutchinson M.I."/>
            <person name="Powell A.J."/>
            <person name="Barry K."/>
            <person name="Miller A.N."/>
            <person name="Grigoriev I.V."/>
            <person name="Debuchy R."/>
            <person name="Gladieux P."/>
            <person name="Thoren M.H."/>
            <person name="Johannesson H."/>
        </authorList>
    </citation>
    <scope>NUCLEOTIDE SEQUENCE</scope>
    <source>
        <strain evidence="2">CBS 307.81</strain>
    </source>
</reference>
<comment type="caution">
    <text evidence="2">The sequence shown here is derived from an EMBL/GenBank/DDBJ whole genome shotgun (WGS) entry which is preliminary data.</text>
</comment>
<keyword evidence="1" id="KW-0732">Signal</keyword>
<evidence type="ECO:0000256" key="1">
    <source>
        <dbReference type="SAM" id="SignalP"/>
    </source>
</evidence>
<proteinExistence type="predicted"/>
<name>A0AA39Z5B1_9PEZI</name>
<keyword evidence="3" id="KW-1185">Reference proteome</keyword>
<dbReference type="AlphaFoldDB" id="A0AA39Z5B1"/>
<protein>
    <recommendedName>
        <fullName evidence="4">Secreted protein</fullName>
    </recommendedName>
</protein>
<sequence length="96" mass="11264">MNSHIGPLSFLRLFCLLHFWLVTSCGEKLRSQPDHQGNAGRIYKRYIFLDEPHRAIPTFFYFLSSRLDGWAWSPAAIDINNHTAKHRYLPYTIIIT</sequence>
<organism evidence="2 3">
    <name type="scientific">Cercophora samala</name>
    <dbReference type="NCBI Taxonomy" id="330535"/>
    <lineage>
        <taxon>Eukaryota</taxon>
        <taxon>Fungi</taxon>
        <taxon>Dikarya</taxon>
        <taxon>Ascomycota</taxon>
        <taxon>Pezizomycotina</taxon>
        <taxon>Sordariomycetes</taxon>
        <taxon>Sordariomycetidae</taxon>
        <taxon>Sordariales</taxon>
        <taxon>Lasiosphaeriaceae</taxon>
        <taxon>Cercophora</taxon>
    </lineage>
</organism>
<evidence type="ECO:0008006" key="4">
    <source>
        <dbReference type="Google" id="ProtNLM"/>
    </source>
</evidence>
<gene>
    <name evidence="2" type="ORF">QBC41DRAFT_23684</name>
</gene>
<evidence type="ECO:0000313" key="2">
    <source>
        <dbReference type="EMBL" id="KAK0663897.1"/>
    </source>
</evidence>
<feature type="signal peptide" evidence="1">
    <location>
        <begin position="1"/>
        <end position="26"/>
    </location>
</feature>
<dbReference type="EMBL" id="JAULSY010000127">
    <property type="protein sequence ID" value="KAK0663897.1"/>
    <property type="molecule type" value="Genomic_DNA"/>
</dbReference>
<dbReference type="Proteomes" id="UP001174997">
    <property type="component" value="Unassembled WGS sequence"/>
</dbReference>
<feature type="chain" id="PRO_5041236437" description="Secreted protein" evidence="1">
    <location>
        <begin position="27"/>
        <end position="96"/>
    </location>
</feature>
<accession>A0AA39Z5B1</accession>
<evidence type="ECO:0000313" key="3">
    <source>
        <dbReference type="Proteomes" id="UP001174997"/>
    </source>
</evidence>